<keyword evidence="3" id="KW-1185">Reference proteome</keyword>
<proteinExistence type="predicted"/>
<evidence type="ECO:0000256" key="1">
    <source>
        <dbReference type="SAM" id="MobiDB-lite"/>
    </source>
</evidence>
<protein>
    <submittedName>
        <fullName evidence="2">Uncharacterized protein</fullName>
    </submittedName>
</protein>
<evidence type="ECO:0000313" key="3">
    <source>
        <dbReference type="Proteomes" id="UP001066276"/>
    </source>
</evidence>
<dbReference type="Proteomes" id="UP001066276">
    <property type="component" value="Chromosome 3_2"/>
</dbReference>
<accession>A0AAV7TFS1</accession>
<evidence type="ECO:0000313" key="2">
    <source>
        <dbReference type="EMBL" id="KAJ1175154.1"/>
    </source>
</evidence>
<feature type="region of interest" description="Disordered" evidence="1">
    <location>
        <begin position="108"/>
        <end position="130"/>
    </location>
</feature>
<comment type="caution">
    <text evidence="2">The sequence shown here is derived from an EMBL/GenBank/DDBJ whole genome shotgun (WGS) entry which is preliminary data.</text>
</comment>
<sequence>MEGASAVAKPPIHWRRKLAPVQVSQGGGCSNRAWSGSGVSKLPLVPVLLPMERTQLIYPLHCSESWRLPGCNMRRTAPAALLRLAMLEPALELQRELQQQIPALVKEKRGARPSIPVTEHSRRSQSPAETKLASAFPRAAAAMPLPREREGSWLPLLQLKTESCSSRASSLEQTAGFLPARDCSRSPGTVLGILIISQHEASIHPQARQISTSSNYDSGRVRVPELDACARQALWELLNVTWTGTVEGWE</sequence>
<dbReference type="AlphaFoldDB" id="A0AAV7TFS1"/>
<organism evidence="2 3">
    <name type="scientific">Pleurodeles waltl</name>
    <name type="common">Iberian ribbed newt</name>
    <dbReference type="NCBI Taxonomy" id="8319"/>
    <lineage>
        <taxon>Eukaryota</taxon>
        <taxon>Metazoa</taxon>
        <taxon>Chordata</taxon>
        <taxon>Craniata</taxon>
        <taxon>Vertebrata</taxon>
        <taxon>Euteleostomi</taxon>
        <taxon>Amphibia</taxon>
        <taxon>Batrachia</taxon>
        <taxon>Caudata</taxon>
        <taxon>Salamandroidea</taxon>
        <taxon>Salamandridae</taxon>
        <taxon>Pleurodelinae</taxon>
        <taxon>Pleurodeles</taxon>
    </lineage>
</organism>
<dbReference type="EMBL" id="JANPWB010000006">
    <property type="protein sequence ID" value="KAJ1175154.1"/>
    <property type="molecule type" value="Genomic_DNA"/>
</dbReference>
<gene>
    <name evidence="2" type="ORF">NDU88_000445</name>
</gene>
<name>A0AAV7TFS1_PLEWA</name>
<reference evidence="2" key="1">
    <citation type="journal article" date="2022" name="bioRxiv">
        <title>Sequencing and chromosome-scale assembly of the giantPleurodeles waltlgenome.</title>
        <authorList>
            <person name="Brown T."/>
            <person name="Elewa A."/>
            <person name="Iarovenko S."/>
            <person name="Subramanian E."/>
            <person name="Araus A.J."/>
            <person name="Petzold A."/>
            <person name="Susuki M."/>
            <person name="Suzuki K.-i.T."/>
            <person name="Hayashi T."/>
            <person name="Toyoda A."/>
            <person name="Oliveira C."/>
            <person name="Osipova E."/>
            <person name="Leigh N.D."/>
            <person name="Simon A."/>
            <person name="Yun M.H."/>
        </authorList>
    </citation>
    <scope>NUCLEOTIDE SEQUENCE</scope>
    <source>
        <strain evidence="2">20211129_DDA</strain>
        <tissue evidence="2">Liver</tissue>
    </source>
</reference>